<dbReference type="InterPro" id="IPR009057">
    <property type="entry name" value="Homeodomain-like_sf"/>
</dbReference>
<evidence type="ECO:0000313" key="7">
    <source>
        <dbReference type="EMBL" id="OQS07273.1"/>
    </source>
</evidence>
<dbReference type="GO" id="GO:0000118">
    <property type="term" value="C:histone deacetylase complex"/>
    <property type="evidence" value="ECO:0007669"/>
    <property type="project" value="TreeGrafter"/>
</dbReference>
<protein>
    <recommendedName>
        <fullName evidence="6">SANT domain-containing protein</fullName>
    </recommendedName>
</protein>
<dbReference type="EMBL" id="JNBS01000256">
    <property type="protein sequence ID" value="OQS07273.1"/>
    <property type="molecule type" value="Genomic_DNA"/>
</dbReference>
<dbReference type="OrthoDB" id="2193595at2759"/>
<comment type="caution">
    <text evidence="7">The sequence shown here is derived from an EMBL/GenBank/DDBJ whole genome shotgun (WGS) entry which is preliminary data.</text>
</comment>
<dbReference type="PANTHER" id="PTHR16089">
    <property type="entry name" value="REST COREPRESSOR COREST PROTEIN-RELATED"/>
    <property type="match status" value="1"/>
</dbReference>
<dbReference type="InterPro" id="IPR001005">
    <property type="entry name" value="SANT/Myb"/>
</dbReference>
<dbReference type="STRING" id="74557.A0A1W0AAG2"/>
<sequence length="255" mass="29775">MMIDLWTPYEVFVFELGLQHFGKQFHSIQQLICTKSTREVIAFYYIWKKFGLAKDEWTKFVPAKDPFGMKQMKIDREKHGILPTPFDLLSDDDDDTVLAVKQQSLQAAKKRRMEQVKNLPQCASPIAQKNCERMQNVHIIVSEYLSATRSLYAVNTDIDATEIQSYIKELRLNGAAQLKPVFSILSGLREKHILDTWTPFELCTFELGLELYGKHFHYISQLLPNKSTRETIALYYIWKVNNPIHDQLKQKWSQA</sequence>
<dbReference type="AlphaFoldDB" id="A0A1W0AAG2"/>
<dbReference type="Proteomes" id="UP000243217">
    <property type="component" value="Unassembled WGS sequence"/>
</dbReference>
<dbReference type="PROSITE" id="PS51293">
    <property type="entry name" value="SANT"/>
    <property type="match status" value="2"/>
</dbReference>
<keyword evidence="3" id="KW-0862">Zinc</keyword>
<evidence type="ECO:0000256" key="3">
    <source>
        <dbReference type="ARBA" id="ARBA00022833"/>
    </source>
</evidence>
<organism evidence="7 8">
    <name type="scientific">Thraustotheca clavata</name>
    <dbReference type="NCBI Taxonomy" id="74557"/>
    <lineage>
        <taxon>Eukaryota</taxon>
        <taxon>Sar</taxon>
        <taxon>Stramenopiles</taxon>
        <taxon>Oomycota</taxon>
        <taxon>Saprolegniomycetes</taxon>
        <taxon>Saprolegniales</taxon>
        <taxon>Achlyaceae</taxon>
        <taxon>Thraustotheca</taxon>
    </lineage>
</organism>
<evidence type="ECO:0000256" key="4">
    <source>
        <dbReference type="ARBA" id="ARBA00023125"/>
    </source>
</evidence>
<evidence type="ECO:0000259" key="6">
    <source>
        <dbReference type="PROSITE" id="PS51293"/>
    </source>
</evidence>
<dbReference type="SUPFAM" id="SSF46689">
    <property type="entry name" value="Homeodomain-like"/>
    <property type="match status" value="2"/>
</dbReference>
<reference evidence="7 8" key="1">
    <citation type="journal article" date="2014" name="Genome Biol. Evol.">
        <title>The secreted proteins of Achlya hypogyna and Thraustotheca clavata identify the ancestral oomycete secretome and reveal gene acquisitions by horizontal gene transfer.</title>
        <authorList>
            <person name="Misner I."/>
            <person name="Blouin N."/>
            <person name="Leonard G."/>
            <person name="Richards T.A."/>
            <person name="Lane C.E."/>
        </authorList>
    </citation>
    <scope>NUCLEOTIDE SEQUENCE [LARGE SCALE GENOMIC DNA]</scope>
    <source>
        <strain evidence="7 8">ATCC 34112</strain>
    </source>
</reference>
<evidence type="ECO:0000256" key="2">
    <source>
        <dbReference type="ARBA" id="ARBA00022771"/>
    </source>
</evidence>
<dbReference type="GO" id="GO:0003714">
    <property type="term" value="F:transcription corepressor activity"/>
    <property type="evidence" value="ECO:0007669"/>
    <property type="project" value="TreeGrafter"/>
</dbReference>
<dbReference type="GO" id="GO:0005667">
    <property type="term" value="C:transcription regulator complex"/>
    <property type="evidence" value="ECO:0007669"/>
    <property type="project" value="TreeGrafter"/>
</dbReference>
<keyword evidence="8" id="KW-1185">Reference proteome</keyword>
<dbReference type="PANTHER" id="PTHR16089:SF28">
    <property type="entry name" value="REST COREPRESSOR"/>
    <property type="match status" value="1"/>
</dbReference>
<evidence type="ECO:0000313" key="8">
    <source>
        <dbReference type="Proteomes" id="UP000243217"/>
    </source>
</evidence>
<keyword evidence="2" id="KW-0863">Zinc-finger</keyword>
<dbReference type="GO" id="GO:0003677">
    <property type="term" value="F:DNA binding"/>
    <property type="evidence" value="ECO:0007669"/>
    <property type="project" value="UniProtKB-KW"/>
</dbReference>
<proteinExistence type="predicted"/>
<dbReference type="SMART" id="SM00717">
    <property type="entry name" value="SANT"/>
    <property type="match status" value="2"/>
</dbReference>
<name>A0A1W0AAG2_9STRA</name>
<evidence type="ECO:0000256" key="5">
    <source>
        <dbReference type="ARBA" id="ARBA00023242"/>
    </source>
</evidence>
<keyword evidence="4" id="KW-0238">DNA-binding</keyword>
<feature type="domain" description="SANT" evidence="6">
    <location>
        <begin position="1"/>
        <end position="52"/>
    </location>
</feature>
<dbReference type="InterPro" id="IPR017884">
    <property type="entry name" value="SANT_dom"/>
</dbReference>
<dbReference type="GO" id="GO:0008270">
    <property type="term" value="F:zinc ion binding"/>
    <property type="evidence" value="ECO:0007669"/>
    <property type="project" value="UniProtKB-KW"/>
</dbReference>
<gene>
    <name evidence="7" type="ORF">THRCLA_00724</name>
</gene>
<dbReference type="GO" id="GO:0006357">
    <property type="term" value="P:regulation of transcription by RNA polymerase II"/>
    <property type="evidence" value="ECO:0007669"/>
    <property type="project" value="TreeGrafter"/>
</dbReference>
<feature type="domain" description="SANT" evidence="6">
    <location>
        <begin position="192"/>
        <end position="243"/>
    </location>
</feature>
<keyword evidence="5" id="KW-0539">Nucleus</keyword>
<dbReference type="FunFam" id="1.10.10.60:FF:000012">
    <property type="entry name" value="Metastasis-associated 1 family, member 3"/>
    <property type="match status" value="1"/>
</dbReference>
<keyword evidence="1" id="KW-0479">Metal-binding</keyword>
<dbReference type="InterPro" id="IPR051066">
    <property type="entry name" value="Trans_reg/Corepressor"/>
</dbReference>
<dbReference type="Gene3D" id="1.10.10.60">
    <property type="entry name" value="Homeodomain-like"/>
    <property type="match status" value="2"/>
</dbReference>
<evidence type="ECO:0000256" key="1">
    <source>
        <dbReference type="ARBA" id="ARBA00022723"/>
    </source>
</evidence>
<accession>A0A1W0AAG2</accession>